<feature type="transmembrane region" description="Helical" evidence="1">
    <location>
        <begin position="265"/>
        <end position="287"/>
    </location>
</feature>
<keyword evidence="1" id="KW-1133">Transmembrane helix</keyword>
<dbReference type="EMBL" id="FNED01000006">
    <property type="protein sequence ID" value="SDI64607.1"/>
    <property type="molecule type" value="Genomic_DNA"/>
</dbReference>
<keyword evidence="1" id="KW-0812">Transmembrane</keyword>
<sequence length="469" mass="50663">MRGYFGKRREHGAEQPAVLGGLKLRLPFVHYGMEFPDWIQGAILCVVPMGITAVMMDTLGIPFELAIAFVIINNFMYLLHTHFGDPAIAGWITAGIPLYVGFLNGFPAGEERIQALIALQLTVAFIFLIMGVFKGADVLVKRVPVSLKAGILLGAAMAAILGEFAATGRVWKMPVTILIGAALGFFMMFSKSAGPLRQKYGLFRYIAQFGIAVPFALAYGFGILIGEVNLPVLNWSFVALPIGEIIANYSVFGLGFPPMEYFLKALPLAVAAYIIAFGDILVVSTLLKSANQARPDEKIAFSPGRNSIIVSFRNFLQGLFMPYLPLSGPQWTAGQVLALNRYMNSSREQNDSYWGGATGIFWGMSIALLLGPIVSLFQPGIHIGMALTMLIQGYLCGYLALEILKDEGNLQKGIAVLVGAVLATKGAAWGLGIGIILWLLLEKDWTTAGRSVAEVTIVSEDSAQAKKAE</sequence>
<protein>
    <recommendedName>
        <fullName evidence="6">Permease</fullName>
    </recommendedName>
</protein>
<feature type="transmembrane region" description="Helical" evidence="1">
    <location>
        <begin position="87"/>
        <end position="107"/>
    </location>
</feature>
<dbReference type="EMBL" id="LGUG01000004">
    <property type="protein sequence ID" value="KON95278.1"/>
    <property type="molecule type" value="Genomic_DNA"/>
</dbReference>
<dbReference type="Proteomes" id="UP000182836">
    <property type="component" value="Unassembled WGS sequence"/>
</dbReference>
<dbReference type="RefSeq" id="WP_043065467.1">
    <property type="nucleotide sequence ID" value="NZ_BJOA01000018.1"/>
</dbReference>
<dbReference type="AlphaFoldDB" id="A0A0M0GZN2"/>
<evidence type="ECO:0008006" key="6">
    <source>
        <dbReference type="Google" id="ProtNLM"/>
    </source>
</evidence>
<dbReference type="GeneID" id="42304963"/>
<dbReference type="Proteomes" id="UP000037269">
    <property type="component" value="Unassembled WGS sequence"/>
</dbReference>
<feature type="transmembrane region" description="Helical" evidence="1">
    <location>
        <begin position="380"/>
        <end position="401"/>
    </location>
</feature>
<reference evidence="3 5" key="2">
    <citation type="submission" date="2016-10" db="EMBL/GenBank/DDBJ databases">
        <authorList>
            <person name="de Groot N.N."/>
        </authorList>
    </citation>
    <scope>NUCLEOTIDE SEQUENCE [LARGE SCALE GENOMIC DNA]</scope>
    <source>
        <strain evidence="3 5">DSM 2895</strain>
    </source>
</reference>
<accession>A0A0M0GZN2</accession>
<keyword evidence="1" id="KW-0472">Membrane</keyword>
<proteinExistence type="predicted"/>
<organism evidence="2 4">
    <name type="scientific">Aneurinibacillus migulanus</name>
    <name type="common">Bacillus migulanus</name>
    <dbReference type="NCBI Taxonomy" id="47500"/>
    <lineage>
        <taxon>Bacteria</taxon>
        <taxon>Bacillati</taxon>
        <taxon>Bacillota</taxon>
        <taxon>Bacilli</taxon>
        <taxon>Bacillales</taxon>
        <taxon>Paenibacillaceae</taxon>
        <taxon>Aneurinibacillus group</taxon>
        <taxon>Aneurinibacillus</taxon>
    </lineage>
</organism>
<reference evidence="2 4" key="1">
    <citation type="submission" date="2015-07" db="EMBL/GenBank/DDBJ databases">
        <title>Fjat-14205 dsm 2895.</title>
        <authorList>
            <person name="Liu B."/>
            <person name="Wang J."/>
            <person name="Zhu Y."/>
            <person name="Liu G."/>
            <person name="Chen Q."/>
            <person name="Chen Z."/>
            <person name="Lan J."/>
            <person name="Che J."/>
            <person name="Ge C."/>
            <person name="Shi H."/>
            <person name="Pan Z."/>
            <person name="Liu X."/>
        </authorList>
    </citation>
    <scope>NUCLEOTIDE SEQUENCE [LARGE SCALE GENOMIC DNA]</scope>
    <source>
        <strain evidence="2 4">DSM 2895</strain>
    </source>
</reference>
<feature type="transmembrane region" description="Helical" evidence="1">
    <location>
        <begin position="171"/>
        <end position="190"/>
    </location>
</feature>
<feature type="transmembrane region" description="Helical" evidence="1">
    <location>
        <begin position="61"/>
        <end position="80"/>
    </location>
</feature>
<gene>
    <name evidence="2" type="ORF">AF333_07090</name>
    <name evidence="3" type="ORF">SAMN04487909_10625</name>
</gene>
<feature type="transmembrane region" description="Helical" evidence="1">
    <location>
        <begin position="145"/>
        <end position="165"/>
    </location>
</feature>
<feature type="transmembrane region" description="Helical" evidence="1">
    <location>
        <begin position="413"/>
        <end position="441"/>
    </location>
</feature>
<evidence type="ECO:0000313" key="3">
    <source>
        <dbReference type="EMBL" id="SDI64607.1"/>
    </source>
</evidence>
<keyword evidence="4" id="KW-1185">Reference proteome</keyword>
<evidence type="ECO:0000313" key="4">
    <source>
        <dbReference type="Proteomes" id="UP000037269"/>
    </source>
</evidence>
<evidence type="ECO:0000313" key="5">
    <source>
        <dbReference type="Proteomes" id="UP000182836"/>
    </source>
</evidence>
<evidence type="ECO:0000256" key="1">
    <source>
        <dbReference type="SAM" id="Phobius"/>
    </source>
</evidence>
<name>A0A0M0GZN2_ANEMI</name>
<dbReference type="STRING" id="47500.AF333_07090"/>
<evidence type="ECO:0000313" key="2">
    <source>
        <dbReference type="EMBL" id="KON95278.1"/>
    </source>
</evidence>
<dbReference type="PATRIC" id="fig|47500.9.peg.2596"/>
<feature type="transmembrane region" description="Helical" evidence="1">
    <location>
        <begin position="113"/>
        <end position="133"/>
    </location>
</feature>
<feature type="transmembrane region" description="Helical" evidence="1">
    <location>
        <begin position="353"/>
        <end position="374"/>
    </location>
</feature>
<feature type="transmembrane region" description="Helical" evidence="1">
    <location>
        <begin position="202"/>
        <end position="225"/>
    </location>
</feature>